<dbReference type="Gene3D" id="1.10.357.140">
    <property type="entry name" value="UbiA prenyltransferase"/>
    <property type="match status" value="1"/>
</dbReference>
<feature type="transmembrane region" description="Helical" evidence="8">
    <location>
        <begin position="58"/>
        <end position="82"/>
    </location>
</feature>
<comment type="subunit">
    <text evidence="8">Interacts with CtaA.</text>
</comment>
<dbReference type="EC" id="2.5.1.141" evidence="8"/>
<evidence type="ECO:0000313" key="10">
    <source>
        <dbReference type="EMBL" id="KPV43906.1"/>
    </source>
</evidence>
<evidence type="ECO:0000256" key="6">
    <source>
        <dbReference type="ARBA" id="ARBA00023136"/>
    </source>
</evidence>
<reference evidence="10 11" key="1">
    <citation type="submission" date="2015-09" db="EMBL/GenBank/DDBJ databases">
        <title>Draft genome sequence of Alicyclobacillus ferrooxydans DSM 22381.</title>
        <authorList>
            <person name="Hemp J."/>
        </authorList>
    </citation>
    <scope>NUCLEOTIDE SEQUENCE [LARGE SCALE GENOMIC DNA]</scope>
    <source>
        <strain evidence="10 11">TC-34</strain>
    </source>
</reference>
<sequence>MKGAALESVPGGADEQSTNPSRGSIRDYISVLKLGITVANVMATISGLWVGSHGHPDVLTLIFTVIGTAMVVAGGAALNNYVDRDIDHRMTRTQQRATVSGKVNPTIVFWMGLTLGIVGTALIAVLVNVVAAACAFGGLIVYSYIYTVWLKRTTTLSTVLGGVAGALPPLIGFAAGSHGSLGIGAWVLFFIFFLWQPPHFLPLAMKRTEEYRAAGIPMLPVVRGFAQTKQQILLYTAAMFPVSLLLYGLGYEGIIYLVAATVLGLIFLGRAVQGLFVKDDLAWSKKMFGFSLLYLTAMCIVMIISAV</sequence>
<accession>A0A0P9D321</accession>
<dbReference type="NCBIfam" id="NF003349">
    <property type="entry name" value="PRK04375.1-2"/>
    <property type="match status" value="1"/>
</dbReference>
<dbReference type="Pfam" id="PF01040">
    <property type="entry name" value="UbiA"/>
    <property type="match status" value="1"/>
</dbReference>
<dbReference type="InterPro" id="IPR030470">
    <property type="entry name" value="UbiA_prenylTrfase_CS"/>
</dbReference>
<dbReference type="GO" id="GO:0005886">
    <property type="term" value="C:plasma membrane"/>
    <property type="evidence" value="ECO:0007669"/>
    <property type="project" value="UniProtKB-SubCell"/>
</dbReference>
<feature type="transmembrane region" description="Helical" evidence="8">
    <location>
        <begin position="232"/>
        <end position="249"/>
    </location>
</feature>
<feature type="transmembrane region" description="Helical" evidence="8">
    <location>
        <begin position="103"/>
        <end position="123"/>
    </location>
</feature>
<feature type="transmembrane region" description="Helical" evidence="8">
    <location>
        <begin position="255"/>
        <end position="276"/>
    </location>
</feature>
<dbReference type="PANTHER" id="PTHR43448:SF2">
    <property type="entry name" value="PROTOHEME IX FARNESYLTRANSFERASE, MITOCHONDRIAL"/>
    <property type="match status" value="1"/>
</dbReference>
<dbReference type="EMBL" id="LJCO01000044">
    <property type="protein sequence ID" value="KPV43906.1"/>
    <property type="molecule type" value="Genomic_DNA"/>
</dbReference>
<comment type="function">
    <text evidence="8">Converts heme B (protoheme IX) to heme O by substitution of the vinyl group on carbon 2 of heme B porphyrin ring with a hydroxyethyl farnesyl side group.</text>
</comment>
<dbReference type="HAMAP" id="MF_00154">
    <property type="entry name" value="CyoE_CtaB"/>
    <property type="match status" value="1"/>
</dbReference>
<comment type="subcellular location">
    <subcellularLocation>
        <location evidence="8">Cell membrane</location>
        <topology evidence="8">Multi-pass membrane protein</topology>
    </subcellularLocation>
    <subcellularLocation>
        <location evidence="1">Membrane</location>
        <topology evidence="1">Multi-pass membrane protein</topology>
    </subcellularLocation>
</comment>
<comment type="caution">
    <text evidence="10">The sequence shown here is derived from an EMBL/GenBank/DDBJ whole genome shotgun (WGS) entry which is preliminary data.</text>
</comment>
<feature type="region of interest" description="Disordered" evidence="9">
    <location>
        <begin position="1"/>
        <end position="21"/>
    </location>
</feature>
<evidence type="ECO:0000256" key="3">
    <source>
        <dbReference type="ARBA" id="ARBA00022692"/>
    </source>
</evidence>
<evidence type="ECO:0000256" key="1">
    <source>
        <dbReference type="ARBA" id="ARBA00004141"/>
    </source>
</evidence>
<comment type="catalytic activity">
    <reaction evidence="7 8">
        <text>heme b + (2E,6E)-farnesyl diphosphate + H2O = Fe(II)-heme o + diphosphate</text>
        <dbReference type="Rhea" id="RHEA:28070"/>
        <dbReference type="ChEBI" id="CHEBI:15377"/>
        <dbReference type="ChEBI" id="CHEBI:33019"/>
        <dbReference type="ChEBI" id="CHEBI:60344"/>
        <dbReference type="ChEBI" id="CHEBI:60530"/>
        <dbReference type="ChEBI" id="CHEBI:175763"/>
        <dbReference type="EC" id="2.5.1.141"/>
    </reaction>
</comment>
<dbReference type="GO" id="GO:0008495">
    <property type="term" value="F:protoheme IX farnesyltransferase activity"/>
    <property type="evidence" value="ECO:0007669"/>
    <property type="project" value="UniProtKB-UniRule"/>
</dbReference>
<dbReference type="PANTHER" id="PTHR43448">
    <property type="entry name" value="PROTOHEME IX FARNESYLTRANSFERASE, MITOCHONDRIAL"/>
    <property type="match status" value="1"/>
</dbReference>
<dbReference type="OrthoDB" id="9814417at2"/>
<comment type="miscellaneous">
    <text evidence="8">Carbon 2 of the heme B porphyrin ring is defined according to the Fischer nomenclature.</text>
</comment>
<comment type="pathway">
    <text evidence="8">Porphyrin-containing compound metabolism; heme O biosynthesis; heme O from protoheme: step 1/1.</text>
</comment>
<feature type="transmembrane region" description="Helical" evidence="8">
    <location>
        <begin position="156"/>
        <end position="175"/>
    </location>
</feature>
<organism evidence="10 11">
    <name type="scientific">Alicyclobacillus ferrooxydans</name>
    <dbReference type="NCBI Taxonomy" id="471514"/>
    <lineage>
        <taxon>Bacteria</taxon>
        <taxon>Bacillati</taxon>
        <taxon>Bacillota</taxon>
        <taxon>Bacilli</taxon>
        <taxon>Bacillales</taxon>
        <taxon>Alicyclobacillaceae</taxon>
        <taxon>Alicyclobacillus</taxon>
    </lineage>
</organism>
<evidence type="ECO:0000256" key="8">
    <source>
        <dbReference type="HAMAP-Rule" id="MF_00154"/>
    </source>
</evidence>
<evidence type="ECO:0000256" key="4">
    <source>
        <dbReference type="ARBA" id="ARBA00022989"/>
    </source>
</evidence>
<dbReference type="PROSITE" id="PS00943">
    <property type="entry name" value="UBIA"/>
    <property type="match status" value="1"/>
</dbReference>
<keyword evidence="8" id="KW-1003">Cell membrane</keyword>
<evidence type="ECO:0000256" key="9">
    <source>
        <dbReference type="SAM" id="MobiDB-lite"/>
    </source>
</evidence>
<dbReference type="AlphaFoldDB" id="A0A0P9D321"/>
<feature type="transmembrane region" description="Helical" evidence="8">
    <location>
        <begin position="181"/>
        <end position="197"/>
    </location>
</feature>
<protein>
    <recommendedName>
        <fullName evidence="8">Protoheme IX farnesyltransferase</fullName>
        <ecNumber evidence="8">2.5.1.141</ecNumber>
    </recommendedName>
    <alternativeName>
        <fullName evidence="8">Heme B farnesyltransferase</fullName>
    </alternativeName>
    <alternativeName>
        <fullName evidence="8">Heme O synthase</fullName>
    </alternativeName>
</protein>
<keyword evidence="6 8" id="KW-0472">Membrane</keyword>
<dbReference type="STRING" id="471514.AN477_10005"/>
<dbReference type="Proteomes" id="UP000050482">
    <property type="component" value="Unassembled WGS sequence"/>
</dbReference>
<proteinExistence type="inferred from homology"/>
<keyword evidence="4 8" id="KW-1133">Transmembrane helix</keyword>
<dbReference type="InterPro" id="IPR006369">
    <property type="entry name" value="Protohaem_IX_farnesylTrfase"/>
</dbReference>
<name>A0A0P9D321_9BACL</name>
<comment type="similarity">
    <text evidence="8">Belongs to the UbiA prenyltransferase family. Protoheme IX farnesyltransferase subfamily.</text>
</comment>
<dbReference type="CDD" id="cd13957">
    <property type="entry name" value="PT_UbiA_Cox10"/>
    <property type="match status" value="1"/>
</dbReference>
<evidence type="ECO:0000256" key="2">
    <source>
        <dbReference type="ARBA" id="ARBA00022679"/>
    </source>
</evidence>
<dbReference type="NCBIfam" id="TIGR01473">
    <property type="entry name" value="cyoE_ctaB"/>
    <property type="match status" value="1"/>
</dbReference>
<evidence type="ECO:0000313" key="11">
    <source>
        <dbReference type="Proteomes" id="UP000050482"/>
    </source>
</evidence>
<evidence type="ECO:0000256" key="5">
    <source>
        <dbReference type="ARBA" id="ARBA00023133"/>
    </source>
</evidence>
<dbReference type="InterPro" id="IPR000537">
    <property type="entry name" value="UbiA_prenyltransferase"/>
</dbReference>
<gene>
    <name evidence="8" type="primary">ctaB</name>
    <name evidence="10" type="ORF">AN477_10005</name>
</gene>
<keyword evidence="3 8" id="KW-0812">Transmembrane</keyword>
<evidence type="ECO:0000256" key="7">
    <source>
        <dbReference type="ARBA" id="ARBA00047690"/>
    </source>
</evidence>
<feature type="transmembrane region" description="Helical" evidence="8">
    <location>
        <begin position="31"/>
        <end position="52"/>
    </location>
</feature>
<dbReference type="InterPro" id="IPR044878">
    <property type="entry name" value="UbiA_sf"/>
</dbReference>
<dbReference type="UniPathway" id="UPA00834">
    <property type="reaction ID" value="UER00712"/>
</dbReference>
<feature type="transmembrane region" description="Helical" evidence="8">
    <location>
        <begin position="288"/>
        <end position="306"/>
    </location>
</feature>
<keyword evidence="2 8" id="KW-0808">Transferase</keyword>
<keyword evidence="5 8" id="KW-0350">Heme biosynthesis</keyword>
<feature type="transmembrane region" description="Helical" evidence="8">
    <location>
        <begin position="129"/>
        <end position="149"/>
    </location>
</feature>
<keyword evidence="11" id="KW-1185">Reference proteome</keyword>
<dbReference type="GO" id="GO:0048034">
    <property type="term" value="P:heme O biosynthetic process"/>
    <property type="evidence" value="ECO:0007669"/>
    <property type="project" value="UniProtKB-UniRule"/>
</dbReference>
<dbReference type="PATRIC" id="fig|471514.4.peg.3243"/>